<comment type="subcellular location">
    <subcellularLocation>
        <location evidence="1">Cell membrane</location>
        <topology evidence="1">Multi-pass membrane protein</topology>
    </subcellularLocation>
</comment>
<gene>
    <name evidence="8" type="ORF">SAMN04489712_110228</name>
</gene>
<evidence type="ECO:0000313" key="9">
    <source>
        <dbReference type="Proteomes" id="UP000236723"/>
    </source>
</evidence>
<dbReference type="AlphaFoldDB" id="A0A1H6CPU5"/>
<feature type="transmembrane region" description="Helical" evidence="7">
    <location>
        <begin position="7"/>
        <end position="34"/>
    </location>
</feature>
<evidence type="ECO:0000256" key="4">
    <source>
        <dbReference type="ARBA" id="ARBA00022692"/>
    </source>
</evidence>
<keyword evidence="6 7" id="KW-0472">Membrane</keyword>
<dbReference type="RefSeq" id="WP_327373431.1">
    <property type="nucleotide sequence ID" value="NZ_FNVO01000010.1"/>
</dbReference>
<dbReference type="InterPro" id="IPR035906">
    <property type="entry name" value="MetI-like_sf"/>
</dbReference>
<keyword evidence="5 7" id="KW-1133">Transmembrane helix</keyword>
<reference evidence="9" key="1">
    <citation type="submission" date="2016-10" db="EMBL/GenBank/DDBJ databases">
        <authorList>
            <person name="Varghese N."/>
            <person name="Submissions S."/>
        </authorList>
    </citation>
    <scope>NUCLEOTIDE SEQUENCE [LARGE SCALE GENOMIC DNA]</scope>
    <source>
        <strain evidence="9">DSM 43163</strain>
    </source>
</reference>
<dbReference type="SUPFAM" id="SSF161098">
    <property type="entry name" value="MetI-like"/>
    <property type="match status" value="1"/>
</dbReference>
<dbReference type="Gene3D" id="1.10.3720.10">
    <property type="entry name" value="MetI-like"/>
    <property type="match status" value="1"/>
</dbReference>
<dbReference type="InterPro" id="IPR051393">
    <property type="entry name" value="ABC_transporter_permease"/>
</dbReference>
<keyword evidence="3" id="KW-1003">Cell membrane</keyword>
<evidence type="ECO:0000256" key="1">
    <source>
        <dbReference type="ARBA" id="ARBA00004651"/>
    </source>
</evidence>
<keyword evidence="2" id="KW-0813">Transport</keyword>
<protein>
    <submittedName>
        <fullName evidence="8">Xylobiose transport system permease protein</fullName>
    </submittedName>
</protein>
<dbReference type="EMBL" id="FNVO01000010">
    <property type="protein sequence ID" value="SEG74466.1"/>
    <property type="molecule type" value="Genomic_DNA"/>
</dbReference>
<dbReference type="GO" id="GO:0005886">
    <property type="term" value="C:plasma membrane"/>
    <property type="evidence" value="ECO:0007669"/>
    <property type="project" value="UniProtKB-SubCell"/>
</dbReference>
<organism evidence="8 9">
    <name type="scientific">Thermomonospora echinospora</name>
    <dbReference type="NCBI Taxonomy" id="1992"/>
    <lineage>
        <taxon>Bacteria</taxon>
        <taxon>Bacillati</taxon>
        <taxon>Actinomycetota</taxon>
        <taxon>Actinomycetes</taxon>
        <taxon>Streptosporangiales</taxon>
        <taxon>Thermomonosporaceae</taxon>
        <taxon>Thermomonospora</taxon>
    </lineage>
</organism>
<dbReference type="Proteomes" id="UP000236723">
    <property type="component" value="Unassembled WGS sequence"/>
</dbReference>
<feature type="transmembrane region" description="Helical" evidence="7">
    <location>
        <begin position="66"/>
        <end position="90"/>
    </location>
</feature>
<evidence type="ECO:0000313" key="8">
    <source>
        <dbReference type="EMBL" id="SEG74466.1"/>
    </source>
</evidence>
<proteinExistence type="predicted"/>
<dbReference type="PANTHER" id="PTHR30193:SF37">
    <property type="entry name" value="INNER MEMBRANE ABC TRANSPORTER PERMEASE PROTEIN YCJO"/>
    <property type="match status" value="1"/>
</dbReference>
<evidence type="ECO:0000256" key="6">
    <source>
        <dbReference type="ARBA" id="ARBA00023136"/>
    </source>
</evidence>
<accession>A0A1H6CPU5</accession>
<evidence type="ECO:0000256" key="7">
    <source>
        <dbReference type="SAM" id="Phobius"/>
    </source>
</evidence>
<evidence type="ECO:0000256" key="3">
    <source>
        <dbReference type="ARBA" id="ARBA00022475"/>
    </source>
</evidence>
<evidence type="ECO:0000256" key="5">
    <source>
        <dbReference type="ARBA" id="ARBA00022989"/>
    </source>
</evidence>
<keyword evidence="9" id="KW-1185">Reference proteome</keyword>
<sequence length="93" mass="10041">MKTQRPGAVWAVPAFAYFLVFAVVPLVLVVGLSFTHWNGLGLPRWAGTANWSRLAEDGMLGASVRLSLTLTVAAWLFQTPISLLLGVWAAGRC</sequence>
<evidence type="ECO:0000256" key="2">
    <source>
        <dbReference type="ARBA" id="ARBA00022448"/>
    </source>
</evidence>
<keyword evidence="4 7" id="KW-0812">Transmembrane</keyword>
<dbReference type="PANTHER" id="PTHR30193">
    <property type="entry name" value="ABC TRANSPORTER PERMEASE PROTEIN"/>
    <property type="match status" value="1"/>
</dbReference>
<name>A0A1H6CPU5_9ACTN</name>